<feature type="domain" description="Bifunctional inhibitor/plant lipid transfer protein/seed storage helical" evidence="5">
    <location>
        <begin position="54"/>
        <end position="120"/>
    </location>
</feature>
<dbReference type="PANTHER" id="PTHR35496">
    <property type="entry name" value="2S SEED STORAGE PROTEIN 1-RELATED"/>
    <property type="match status" value="1"/>
</dbReference>
<dbReference type="EMBL" id="JBDFQZ010000012">
    <property type="protein sequence ID" value="KAK9673973.1"/>
    <property type="molecule type" value="Genomic_DNA"/>
</dbReference>
<dbReference type="Pfam" id="PF00234">
    <property type="entry name" value="Tryp_alpha_amyl"/>
    <property type="match status" value="1"/>
</dbReference>
<keyword evidence="3" id="KW-0708">Seed storage protein</keyword>
<dbReference type="PANTHER" id="PTHR35496:SF4">
    <property type="entry name" value="2S SULFUR-RICH SEED STORAGE PROTEIN 2-LIKE"/>
    <property type="match status" value="1"/>
</dbReference>
<dbReference type="SUPFAM" id="SSF47699">
    <property type="entry name" value="Bifunctional inhibitor/lipid-transfer protein/seed storage 2S albumin"/>
    <property type="match status" value="1"/>
</dbReference>
<keyword evidence="4" id="KW-0732">Signal</keyword>
<gene>
    <name evidence="6" type="ORF">RND81_12G202700</name>
</gene>
<feature type="chain" id="PRO_5043777351" description="Bifunctional inhibitor/plant lipid transfer protein/seed storage helical domain-containing protein" evidence="4">
    <location>
        <begin position="24"/>
        <end position="127"/>
    </location>
</feature>
<dbReference type="Gene3D" id="1.10.110.10">
    <property type="entry name" value="Plant lipid-transfer and hydrophobic proteins"/>
    <property type="match status" value="1"/>
</dbReference>
<dbReference type="InterPro" id="IPR000617">
    <property type="entry name" value="Napin/2SS/CON"/>
</dbReference>
<keyword evidence="2" id="KW-0758">Storage protein</keyword>
<dbReference type="InterPro" id="IPR036312">
    <property type="entry name" value="Bifun_inhib/LTP/seed_sf"/>
</dbReference>
<proteinExistence type="inferred from homology"/>
<accession>A0AAW1HD29</accession>
<evidence type="ECO:0000313" key="7">
    <source>
        <dbReference type="Proteomes" id="UP001443914"/>
    </source>
</evidence>
<dbReference type="AlphaFoldDB" id="A0AAW1HD29"/>
<evidence type="ECO:0000256" key="2">
    <source>
        <dbReference type="ARBA" id="ARBA00022761"/>
    </source>
</evidence>
<dbReference type="GO" id="GO:0045735">
    <property type="term" value="F:nutrient reservoir activity"/>
    <property type="evidence" value="ECO:0007669"/>
    <property type="project" value="UniProtKB-KW"/>
</dbReference>
<organism evidence="6 7">
    <name type="scientific">Saponaria officinalis</name>
    <name type="common">Common soapwort</name>
    <name type="synonym">Lychnis saponaria</name>
    <dbReference type="NCBI Taxonomy" id="3572"/>
    <lineage>
        <taxon>Eukaryota</taxon>
        <taxon>Viridiplantae</taxon>
        <taxon>Streptophyta</taxon>
        <taxon>Embryophyta</taxon>
        <taxon>Tracheophyta</taxon>
        <taxon>Spermatophyta</taxon>
        <taxon>Magnoliopsida</taxon>
        <taxon>eudicotyledons</taxon>
        <taxon>Gunneridae</taxon>
        <taxon>Pentapetalae</taxon>
        <taxon>Caryophyllales</taxon>
        <taxon>Caryophyllaceae</taxon>
        <taxon>Caryophylleae</taxon>
        <taxon>Saponaria</taxon>
    </lineage>
</organism>
<evidence type="ECO:0000256" key="1">
    <source>
        <dbReference type="ARBA" id="ARBA00008262"/>
    </source>
</evidence>
<keyword evidence="7" id="KW-1185">Reference proteome</keyword>
<name>A0AAW1HD29_SAPOF</name>
<comment type="similarity">
    <text evidence="1">Belongs to the 2S seed storage albumins family.</text>
</comment>
<reference evidence="6" key="1">
    <citation type="submission" date="2024-03" db="EMBL/GenBank/DDBJ databases">
        <title>WGS assembly of Saponaria officinalis var. Norfolk2.</title>
        <authorList>
            <person name="Jenkins J."/>
            <person name="Shu S."/>
            <person name="Grimwood J."/>
            <person name="Barry K."/>
            <person name="Goodstein D."/>
            <person name="Schmutz J."/>
            <person name="Leebens-Mack J."/>
            <person name="Osbourn A."/>
        </authorList>
    </citation>
    <scope>NUCLEOTIDE SEQUENCE [LARGE SCALE GENOMIC DNA]</scope>
    <source>
        <strain evidence="6">JIC</strain>
    </source>
</reference>
<evidence type="ECO:0000313" key="6">
    <source>
        <dbReference type="EMBL" id="KAK9673973.1"/>
    </source>
</evidence>
<protein>
    <recommendedName>
        <fullName evidence="5">Bifunctional inhibitor/plant lipid transfer protein/seed storage helical domain-containing protein</fullName>
    </recommendedName>
</protein>
<evidence type="ECO:0000259" key="5">
    <source>
        <dbReference type="Pfam" id="PF00234"/>
    </source>
</evidence>
<comment type="caution">
    <text evidence="6">The sequence shown here is derived from an EMBL/GenBank/DDBJ whole genome shotgun (WGS) entry which is preliminary data.</text>
</comment>
<dbReference type="InterPro" id="IPR016140">
    <property type="entry name" value="Bifunc_inhib/LTP/seed_store"/>
</dbReference>
<dbReference type="Proteomes" id="UP001443914">
    <property type="component" value="Unassembled WGS sequence"/>
</dbReference>
<feature type="signal peptide" evidence="4">
    <location>
        <begin position="1"/>
        <end position="23"/>
    </location>
</feature>
<sequence>MASLNKSVIIAAIVAAMAVLIQATYLTTEMGTSTGRCRHQMRGGERPENCEKFMRESMRGMLKGRSHFDECCEELMMMEDPHCQCDAMKNMMMGMMGESMMMTMMEKAMMMPMMCGTMQRRCSMSSM</sequence>
<evidence type="ECO:0000256" key="3">
    <source>
        <dbReference type="ARBA" id="ARBA00023129"/>
    </source>
</evidence>
<evidence type="ECO:0000256" key="4">
    <source>
        <dbReference type="SAM" id="SignalP"/>
    </source>
</evidence>